<evidence type="ECO:0008006" key="4">
    <source>
        <dbReference type="Google" id="ProtNLM"/>
    </source>
</evidence>
<gene>
    <name evidence="2" type="ORF">DS909_11915</name>
</gene>
<evidence type="ECO:0000313" key="2">
    <source>
        <dbReference type="EMBL" id="RBW54534.1"/>
    </source>
</evidence>
<dbReference type="AlphaFoldDB" id="A0A366WWJ5"/>
<protein>
    <recommendedName>
        <fullName evidence="4">DUF2987 domain-containing protein</fullName>
    </recommendedName>
</protein>
<sequence>MMFAMMWPRCLGGNVICGLMTVGLLGTAAQADQVSYRLTETIQVQDTQLPYTVDLDLSDETPSRLGFDVVLDLRQLQQGARSAFPQEPFIDTCNARLSNPKLLVSAKGDSLSVEGQFHAEFYACDRDKLRPIDRGEQVFSEVISLTAAASLNVRGQCLYFGVEDLALALKDPADGVADQREFMTKAQDLFIETSDAFLEQHPICLTLPPELASLTPQNFTGGTREMGDGGVGAQLKGSVDVSAATILDVLNALQAKGVIPRRM</sequence>
<name>A0A366WWJ5_9RHOB</name>
<keyword evidence="1" id="KW-0732">Signal</keyword>
<dbReference type="EMBL" id="QOCE01000031">
    <property type="protein sequence ID" value="RBW54534.1"/>
    <property type="molecule type" value="Genomic_DNA"/>
</dbReference>
<evidence type="ECO:0000256" key="1">
    <source>
        <dbReference type="SAM" id="SignalP"/>
    </source>
</evidence>
<evidence type="ECO:0000313" key="3">
    <source>
        <dbReference type="Proteomes" id="UP000252706"/>
    </source>
</evidence>
<accession>A0A366WWJ5</accession>
<feature type="chain" id="PRO_5016661058" description="DUF2987 domain-containing protein" evidence="1">
    <location>
        <begin position="32"/>
        <end position="263"/>
    </location>
</feature>
<comment type="caution">
    <text evidence="2">The sequence shown here is derived from an EMBL/GenBank/DDBJ whole genome shotgun (WGS) entry which is preliminary data.</text>
</comment>
<organism evidence="2 3">
    <name type="scientific">Phaeobacter gallaeciensis</name>
    <dbReference type="NCBI Taxonomy" id="60890"/>
    <lineage>
        <taxon>Bacteria</taxon>
        <taxon>Pseudomonadati</taxon>
        <taxon>Pseudomonadota</taxon>
        <taxon>Alphaproteobacteria</taxon>
        <taxon>Rhodobacterales</taxon>
        <taxon>Roseobacteraceae</taxon>
        <taxon>Phaeobacter</taxon>
    </lineage>
</organism>
<feature type="signal peptide" evidence="1">
    <location>
        <begin position="1"/>
        <end position="31"/>
    </location>
</feature>
<reference evidence="2 3" key="1">
    <citation type="submission" date="2018-07" db="EMBL/GenBank/DDBJ databases">
        <title>Modular assembly of carbohydrate-degrading microbial communities in the ocean.</title>
        <authorList>
            <person name="Enke T.N."/>
            <person name="Datta M.S."/>
            <person name="Schwartzman J.A."/>
            <person name="Cermak N."/>
            <person name="Schmitz D.A."/>
            <person name="Barrere J."/>
            <person name="Cordero O.X."/>
        </authorList>
    </citation>
    <scope>NUCLEOTIDE SEQUENCE [LARGE SCALE GENOMIC DNA]</scope>
    <source>
        <strain evidence="2 3">C3M10</strain>
    </source>
</reference>
<dbReference type="Proteomes" id="UP000252706">
    <property type="component" value="Unassembled WGS sequence"/>
</dbReference>
<proteinExistence type="predicted"/>